<evidence type="ECO:0000256" key="1">
    <source>
        <dbReference type="SAM" id="MobiDB-lite"/>
    </source>
</evidence>
<organism evidence="2 3">
    <name type="scientific">Emiliania huxleyi (strain CCMP1516)</name>
    <dbReference type="NCBI Taxonomy" id="280463"/>
    <lineage>
        <taxon>Eukaryota</taxon>
        <taxon>Haptista</taxon>
        <taxon>Haptophyta</taxon>
        <taxon>Prymnesiophyceae</taxon>
        <taxon>Isochrysidales</taxon>
        <taxon>Noelaerhabdaceae</taxon>
        <taxon>Emiliania</taxon>
    </lineage>
</organism>
<accession>A0A0D3JCF6</accession>
<protein>
    <submittedName>
        <fullName evidence="2">Uncharacterized protein</fullName>
    </submittedName>
</protein>
<reference evidence="3" key="1">
    <citation type="journal article" date="2013" name="Nature">
        <title>Pan genome of the phytoplankton Emiliania underpins its global distribution.</title>
        <authorList>
            <person name="Read B.A."/>
            <person name="Kegel J."/>
            <person name="Klute M.J."/>
            <person name="Kuo A."/>
            <person name="Lefebvre S.C."/>
            <person name="Maumus F."/>
            <person name="Mayer C."/>
            <person name="Miller J."/>
            <person name="Monier A."/>
            <person name="Salamov A."/>
            <person name="Young J."/>
            <person name="Aguilar M."/>
            <person name="Claverie J.M."/>
            <person name="Frickenhaus S."/>
            <person name="Gonzalez K."/>
            <person name="Herman E.K."/>
            <person name="Lin Y.C."/>
            <person name="Napier J."/>
            <person name="Ogata H."/>
            <person name="Sarno A.F."/>
            <person name="Shmutz J."/>
            <person name="Schroeder D."/>
            <person name="de Vargas C."/>
            <person name="Verret F."/>
            <person name="von Dassow P."/>
            <person name="Valentin K."/>
            <person name="Van de Peer Y."/>
            <person name="Wheeler G."/>
            <person name="Dacks J.B."/>
            <person name="Delwiche C.F."/>
            <person name="Dyhrman S.T."/>
            <person name="Glockner G."/>
            <person name="John U."/>
            <person name="Richards T."/>
            <person name="Worden A.Z."/>
            <person name="Zhang X."/>
            <person name="Grigoriev I.V."/>
            <person name="Allen A.E."/>
            <person name="Bidle K."/>
            <person name="Borodovsky M."/>
            <person name="Bowler C."/>
            <person name="Brownlee C."/>
            <person name="Cock J.M."/>
            <person name="Elias M."/>
            <person name="Gladyshev V.N."/>
            <person name="Groth M."/>
            <person name="Guda C."/>
            <person name="Hadaegh A."/>
            <person name="Iglesias-Rodriguez M.D."/>
            <person name="Jenkins J."/>
            <person name="Jones B.M."/>
            <person name="Lawson T."/>
            <person name="Leese F."/>
            <person name="Lindquist E."/>
            <person name="Lobanov A."/>
            <person name="Lomsadze A."/>
            <person name="Malik S.B."/>
            <person name="Marsh M.E."/>
            <person name="Mackinder L."/>
            <person name="Mock T."/>
            <person name="Mueller-Roeber B."/>
            <person name="Pagarete A."/>
            <person name="Parker M."/>
            <person name="Probert I."/>
            <person name="Quesneville H."/>
            <person name="Raines C."/>
            <person name="Rensing S.A."/>
            <person name="Riano-Pachon D.M."/>
            <person name="Richier S."/>
            <person name="Rokitta S."/>
            <person name="Shiraiwa Y."/>
            <person name="Soanes D.M."/>
            <person name="van der Giezen M."/>
            <person name="Wahlund T.M."/>
            <person name="Williams B."/>
            <person name="Wilson W."/>
            <person name="Wolfe G."/>
            <person name="Wurch L.L."/>
        </authorList>
    </citation>
    <scope>NUCLEOTIDE SEQUENCE</scope>
</reference>
<dbReference type="EnsemblProtists" id="EOD21191">
    <property type="protein sequence ID" value="EOD21191"/>
    <property type="gene ID" value="EMIHUDRAFT_241517"/>
</dbReference>
<dbReference type="HOGENOM" id="CLU_1392483_0_0_1"/>
<sequence>MSAITGAILSYSSSATALNLEPIAFKEAALARLRNVAARLFLVPSAVAAQYKLDETVQTGYAILANPPVELALGAAGLLFLALCFSRCCCRRREPPHKRLVEPDEEEAGGGKPSPRRPKRRSDAMPFLHANRSAAELKLAEQVAELERHLAVSKATRPEVASLVQMARAASEYGFTVYGRQVLPSTEEKDMTSGLM</sequence>
<evidence type="ECO:0000313" key="3">
    <source>
        <dbReference type="Proteomes" id="UP000013827"/>
    </source>
</evidence>
<dbReference type="Proteomes" id="UP000013827">
    <property type="component" value="Unassembled WGS sequence"/>
</dbReference>
<feature type="region of interest" description="Disordered" evidence="1">
    <location>
        <begin position="101"/>
        <end position="122"/>
    </location>
</feature>
<dbReference type="AlphaFoldDB" id="A0A0D3JCF6"/>
<reference evidence="2" key="2">
    <citation type="submission" date="2024-10" db="UniProtKB">
        <authorList>
            <consortium name="EnsemblProtists"/>
        </authorList>
    </citation>
    <scope>IDENTIFICATION</scope>
</reference>
<proteinExistence type="predicted"/>
<dbReference type="PaxDb" id="2903-EOD21191"/>
<keyword evidence="3" id="KW-1185">Reference proteome</keyword>
<dbReference type="KEGG" id="ehx:EMIHUDRAFT_241517"/>
<dbReference type="RefSeq" id="XP_005773620.1">
    <property type="nucleotide sequence ID" value="XM_005773563.1"/>
</dbReference>
<evidence type="ECO:0000313" key="2">
    <source>
        <dbReference type="EnsemblProtists" id="EOD21191"/>
    </source>
</evidence>
<dbReference type="GeneID" id="17266732"/>
<name>A0A0D3JCF6_EMIH1</name>